<dbReference type="PROSITE" id="PS50048">
    <property type="entry name" value="ZN2_CY6_FUNGAL_2"/>
    <property type="match status" value="1"/>
</dbReference>
<feature type="region of interest" description="Disordered" evidence="6">
    <location>
        <begin position="1"/>
        <end position="62"/>
    </location>
</feature>
<dbReference type="GO" id="GO:0000981">
    <property type="term" value="F:DNA-binding transcription factor activity, RNA polymerase II-specific"/>
    <property type="evidence" value="ECO:0007669"/>
    <property type="project" value="InterPro"/>
</dbReference>
<keyword evidence="9" id="KW-1185">Reference proteome</keyword>
<dbReference type="CDD" id="cd12148">
    <property type="entry name" value="fungal_TF_MHR"/>
    <property type="match status" value="1"/>
</dbReference>
<keyword evidence="3" id="KW-0805">Transcription regulation</keyword>
<dbReference type="InterPro" id="IPR001138">
    <property type="entry name" value="Zn2Cys6_DnaBD"/>
</dbReference>
<evidence type="ECO:0000256" key="5">
    <source>
        <dbReference type="ARBA" id="ARBA00023242"/>
    </source>
</evidence>
<dbReference type="AlphaFoldDB" id="A0A8H6T391"/>
<dbReference type="SMART" id="SM00066">
    <property type="entry name" value="GAL4"/>
    <property type="match status" value="1"/>
</dbReference>
<dbReference type="CDD" id="cd00067">
    <property type="entry name" value="GAL4"/>
    <property type="match status" value="1"/>
</dbReference>
<dbReference type="OrthoDB" id="2123952at2759"/>
<evidence type="ECO:0000256" key="4">
    <source>
        <dbReference type="ARBA" id="ARBA00023163"/>
    </source>
</evidence>
<dbReference type="EMBL" id="JACAZE010000008">
    <property type="protein sequence ID" value="KAF7308635.1"/>
    <property type="molecule type" value="Genomic_DNA"/>
</dbReference>
<dbReference type="Pfam" id="PF00172">
    <property type="entry name" value="Zn_clus"/>
    <property type="match status" value="1"/>
</dbReference>
<feature type="domain" description="Zn(2)-C6 fungal-type" evidence="7">
    <location>
        <begin position="38"/>
        <end position="72"/>
    </location>
</feature>
<dbReference type="InterPro" id="IPR036864">
    <property type="entry name" value="Zn2-C6_fun-type_DNA-bd_sf"/>
</dbReference>
<evidence type="ECO:0000256" key="2">
    <source>
        <dbReference type="ARBA" id="ARBA00022723"/>
    </source>
</evidence>
<proteinExistence type="predicted"/>
<evidence type="ECO:0000256" key="1">
    <source>
        <dbReference type="ARBA" id="ARBA00004123"/>
    </source>
</evidence>
<evidence type="ECO:0000313" key="8">
    <source>
        <dbReference type="EMBL" id="KAF7308635.1"/>
    </source>
</evidence>
<comment type="subcellular location">
    <subcellularLocation>
        <location evidence="1">Nucleus</location>
    </subcellularLocation>
</comment>
<feature type="compositionally biased region" description="Basic and acidic residues" evidence="6">
    <location>
        <begin position="100"/>
        <end position="110"/>
    </location>
</feature>
<protein>
    <submittedName>
        <fullName evidence="8">Coatomer protein</fullName>
    </submittedName>
</protein>
<organism evidence="8 9">
    <name type="scientific">Mycena chlorophos</name>
    <name type="common">Agaric fungus</name>
    <name type="synonym">Agaricus chlorophos</name>
    <dbReference type="NCBI Taxonomy" id="658473"/>
    <lineage>
        <taxon>Eukaryota</taxon>
        <taxon>Fungi</taxon>
        <taxon>Dikarya</taxon>
        <taxon>Basidiomycota</taxon>
        <taxon>Agaricomycotina</taxon>
        <taxon>Agaricomycetes</taxon>
        <taxon>Agaricomycetidae</taxon>
        <taxon>Agaricales</taxon>
        <taxon>Marasmiineae</taxon>
        <taxon>Mycenaceae</taxon>
        <taxon>Mycena</taxon>
    </lineage>
</organism>
<name>A0A8H6T391_MYCCL</name>
<evidence type="ECO:0000256" key="6">
    <source>
        <dbReference type="SAM" id="MobiDB-lite"/>
    </source>
</evidence>
<feature type="region of interest" description="Disordered" evidence="6">
    <location>
        <begin position="549"/>
        <end position="568"/>
    </location>
</feature>
<evidence type="ECO:0000256" key="3">
    <source>
        <dbReference type="ARBA" id="ARBA00023015"/>
    </source>
</evidence>
<dbReference type="Pfam" id="PF04082">
    <property type="entry name" value="Fungal_trans"/>
    <property type="match status" value="1"/>
</dbReference>
<dbReference type="GO" id="GO:0005634">
    <property type="term" value="C:nucleus"/>
    <property type="evidence" value="ECO:0007669"/>
    <property type="project" value="UniProtKB-SubCell"/>
</dbReference>
<dbReference type="GO" id="GO:0003677">
    <property type="term" value="F:DNA binding"/>
    <property type="evidence" value="ECO:0007669"/>
    <property type="project" value="InterPro"/>
</dbReference>
<dbReference type="GO" id="GO:0006351">
    <property type="term" value="P:DNA-templated transcription"/>
    <property type="evidence" value="ECO:0007669"/>
    <property type="project" value="InterPro"/>
</dbReference>
<dbReference type="PROSITE" id="PS00463">
    <property type="entry name" value="ZN2_CY6_FUNGAL_1"/>
    <property type="match status" value="1"/>
</dbReference>
<feature type="compositionally biased region" description="Polar residues" evidence="6">
    <location>
        <begin position="86"/>
        <end position="95"/>
    </location>
</feature>
<evidence type="ECO:0000313" key="9">
    <source>
        <dbReference type="Proteomes" id="UP000613580"/>
    </source>
</evidence>
<dbReference type="Gene3D" id="4.10.240.10">
    <property type="entry name" value="Zn(2)-C6 fungal-type DNA-binding domain"/>
    <property type="match status" value="1"/>
</dbReference>
<dbReference type="SUPFAM" id="SSF57701">
    <property type="entry name" value="Zn2/Cys6 DNA-binding domain"/>
    <property type="match status" value="1"/>
</dbReference>
<dbReference type="PANTHER" id="PTHR47338:SF5">
    <property type="entry name" value="ZN(II)2CYS6 TRANSCRIPTION FACTOR (EUROFUNG)"/>
    <property type="match status" value="1"/>
</dbReference>
<gene>
    <name evidence="8" type="ORF">HMN09_00712800</name>
</gene>
<keyword evidence="2" id="KW-0479">Metal-binding</keyword>
<feature type="compositionally biased region" description="Low complexity" evidence="6">
    <location>
        <begin position="74"/>
        <end position="85"/>
    </location>
</feature>
<feature type="region of interest" description="Disordered" evidence="6">
    <location>
        <begin position="602"/>
        <end position="624"/>
    </location>
</feature>
<dbReference type="Proteomes" id="UP000613580">
    <property type="component" value="Unassembled WGS sequence"/>
</dbReference>
<evidence type="ECO:0000259" key="7">
    <source>
        <dbReference type="PROSITE" id="PS50048"/>
    </source>
</evidence>
<comment type="caution">
    <text evidence="8">The sequence shown here is derived from an EMBL/GenBank/DDBJ whole genome shotgun (WGS) entry which is preliminary data.</text>
</comment>
<sequence>MDGPSSLSFQAAYDHSSQPEDDPPSAVKGVKRKRLAKACQQCHRSKRRCDSDGPGSSVPCSNCKFSGRNCTFSDSSRAAQSPSSAKQDASKQPRQASARGKVEQEPESGRRRVKNTSIRPQSVVPLPGRGLGLENALTQELTNLFFAHCHPVRAIFHKPSFWTALTHNGLPSYLLLAIYSLAAPLSRQQRFRSPATGPPRLSGRPFVQEAASQMFDASGHLICEANLFTAQALCLLLAHDIACKAATEPPDVRYRDLALQVVQALGAHNPEPPAGAGPSADSIQASIDRECGRRIFWVIHAMELACSIFAQRPVSLSETQLRLRLPVDETSFELAVQYPAPEYLYSSTRAQSTSELGHFIRILSLYTEAEHLLTRPDINLAELEKRGEEWTANLPENLRFSEPNLEVQQSMFETSSNTAPWCFFFMHTVHVGLLLALHAGQSDTTSSVQPQWAISRLDLIVRMLGDRAKNTTLMGVILWIQIRYCHRDDPHIRSLCNKYEEICGLRLFDLAAPLIARPTEPMYPRLLSTSTPSQTFSLGRSLDELRLPTQTNNWPYSPSPDREELSRRLQRDLDADLPHRNSRLGESLPSLKSSGLLDSWNSTIASNSRPMKAPPDRASLSSSMPVGLPWLAHETR</sequence>
<dbReference type="PANTHER" id="PTHR47338">
    <property type="entry name" value="ZN(II)2CYS6 TRANSCRIPTION FACTOR (EUROFUNG)-RELATED"/>
    <property type="match status" value="1"/>
</dbReference>
<keyword evidence="5" id="KW-0539">Nucleus</keyword>
<reference evidence="8" key="1">
    <citation type="submission" date="2020-05" db="EMBL/GenBank/DDBJ databases">
        <title>Mycena genomes resolve the evolution of fungal bioluminescence.</title>
        <authorList>
            <person name="Tsai I.J."/>
        </authorList>
    </citation>
    <scope>NUCLEOTIDE SEQUENCE</scope>
    <source>
        <strain evidence="8">110903Hualien_Pintung</strain>
    </source>
</reference>
<dbReference type="InterPro" id="IPR050815">
    <property type="entry name" value="TF_fung"/>
</dbReference>
<dbReference type="InterPro" id="IPR007219">
    <property type="entry name" value="XnlR_reg_dom"/>
</dbReference>
<keyword evidence="4" id="KW-0804">Transcription</keyword>
<accession>A0A8H6T391</accession>
<feature type="region of interest" description="Disordered" evidence="6">
    <location>
        <begin position="74"/>
        <end position="125"/>
    </location>
</feature>
<dbReference type="GO" id="GO:0008270">
    <property type="term" value="F:zinc ion binding"/>
    <property type="evidence" value="ECO:0007669"/>
    <property type="project" value="InterPro"/>
</dbReference>